<accession>A0A3Q9EN98</accession>
<protein>
    <submittedName>
        <fullName evidence="2">Uncharacterized protein</fullName>
    </submittedName>
</protein>
<dbReference type="AlphaFoldDB" id="A0A3Q9EN98"/>
<evidence type="ECO:0000256" key="1">
    <source>
        <dbReference type="SAM" id="MobiDB-lite"/>
    </source>
</evidence>
<dbReference type="KEGG" id="scya:EJ357_00725"/>
<dbReference type="RefSeq" id="WP_126387611.1">
    <property type="nucleotide sequence ID" value="NZ_CP034539.1"/>
</dbReference>
<feature type="region of interest" description="Disordered" evidence="1">
    <location>
        <begin position="56"/>
        <end position="104"/>
    </location>
</feature>
<reference evidence="2 3" key="1">
    <citation type="journal article" date="2019" name="Int. J. Syst. Evol. Microbiol.">
        <title>Streptomyces cyaneochromogenes sp. nov., a blue pigment-producing actinomycete from manganese-contaminated soil.</title>
        <authorList>
            <person name="Tang X."/>
            <person name="Zhao J."/>
            <person name="Li K."/>
            <person name="Chen Z."/>
            <person name="Sun Y."/>
            <person name="Gao J."/>
        </authorList>
    </citation>
    <scope>NUCLEOTIDE SEQUENCE [LARGE SCALE GENOMIC DNA]</scope>
    <source>
        <strain evidence="2 3">MK-45</strain>
    </source>
</reference>
<organism evidence="2 3">
    <name type="scientific">Streptomyces cyaneochromogenes</name>
    <dbReference type="NCBI Taxonomy" id="2496836"/>
    <lineage>
        <taxon>Bacteria</taxon>
        <taxon>Bacillati</taxon>
        <taxon>Actinomycetota</taxon>
        <taxon>Actinomycetes</taxon>
        <taxon>Kitasatosporales</taxon>
        <taxon>Streptomycetaceae</taxon>
        <taxon>Streptomyces</taxon>
    </lineage>
</organism>
<keyword evidence="3" id="KW-1185">Reference proteome</keyword>
<proteinExistence type="predicted"/>
<dbReference type="EMBL" id="CP034539">
    <property type="protein sequence ID" value="AZQ32180.1"/>
    <property type="molecule type" value="Genomic_DNA"/>
</dbReference>
<name>A0A3Q9EN98_9ACTN</name>
<evidence type="ECO:0000313" key="2">
    <source>
        <dbReference type="EMBL" id="AZQ32180.1"/>
    </source>
</evidence>
<sequence length="104" mass="11476">MPLKVDVPELVHRSDLSKDAVAFVRIGEERHQVRRHSSPCRQEDVRHGKVAPCRLEAGYEPAREAGPNTHRKPDAYAPTRPGRKSGGQPGPQAEAPCESQPAHE</sequence>
<gene>
    <name evidence="2" type="ORF">EJ357_00725</name>
</gene>
<dbReference type="Proteomes" id="UP000280298">
    <property type="component" value="Chromosome"/>
</dbReference>
<evidence type="ECO:0000313" key="3">
    <source>
        <dbReference type="Proteomes" id="UP000280298"/>
    </source>
</evidence>